<dbReference type="OrthoDB" id="9805884at2"/>
<feature type="domain" description="ABC transmembrane type-1" evidence="10">
    <location>
        <begin position="96"/>
        <end position="285"/>
    </location>
</feature>
<feature type="transmembrane region" description="Helical" evidence="9">
    <location>
        <begin position="162"/>
        <end position="179"/>
    </location>
</feature>
<dbReference type="Proteomes" id="UP000078435">
    <property type="component" value="Unassembled WGS sequence"/>
</dbReference>
<comment type="caution">
    <text evidence="11">The sequence shown here is derived from an EMBL/GenBank/DDBJ whole genome shotgun (WGS) entry which is preliminary data.</text>
</comment>
<dbReference type="SUPFAM" id="SSF161098">
    <property type="entry name" value="MetI-like"/>
    <property type="match status" value="1"/>
</dbReference>
<dbReference type="InterPro" id="IPR025966">
    <property type="entry name" value="OppC_N"/>
</dbReference>
<evidence type="ECO:0000313" key="14">
    <source>
        <dbReference type="Proteomes" id="UP001491613"/>
    </source>
</evidence>
<evidence type="ECO:0000256" key="3">
    <source>
        <dbReference type="ARBA" id="ARBA00022475"/>
    </source>
</evidence>
<protein>
    <submittedName>
        <fullName evidence="12">ABC transporter permease subunit</fullName>
    </submittedName>
    <submittedName>
        <fullName evidence="11">Peptide ABC transporter permease</fullName>
    </submittedName>
</protein>
<keyword evidence="4" id="KW-0997">Cell inner membrane</keyword>
<feature type="transmembrane region" description="Helical" evidence="9">
    <location>
        <begin position="34"/>
        <end position="55"/>
    </location>
</feature>
<gene>
    <name evidence="11" type="ORF">LCR_05755</name>
    <name evidence="12" type="ORF">V1482_07335</name>
</gene>
<keyword evidence="5 9" id="KW-0812">Transmembrane</keyword>
<feature type="transmembrane region" description="Helical" evidence="9">
    <location>
        <begin position="135"/>
        <end position="156"/>
    </location>
</feature>
<dbReference type="EMBL" id="JMGO02000002">
    <property type="protein sequence ID" value="KXU81217.1"/>
    <property type="molecule type" value="Genomic_DNA"/>
</dbReference>
<evidence type="ECO:0000256" key="4">
    <source>
        <dbReference type="ARBA" id="ARBA00022519"/>
    </source>
</evidence>
<keyword evidence="3" id="KW-1003">Cell membrane</keyword>
<accession>A0A175VL84</accession>
<dbReference type="InterPro" id="IPR000515">
    <property type="entry name" value="MetI-like"/>
</dbReference>
<reference evidence="11 13" key="1">
    <citation type="submission" date="2016-02" db="EMBL/GenBank/DDBJ databases">
        <title>Draft genome sequence of Aeromonas trota strain 1999lcr isolated from cerebrospinal fluid (CSF).</title>
        <authorList>
            <person name="Dallagassa C.B."/>
            <person name="Prediger K.C."/>
            <person name="Weiss V.A."/>
            <person name="Assis F.E."/>
            <person name="Baura V."/>
            <person name="Cruz L.M."/>
            <person name="Souza E.M."/>
            <person name="Pedrosa F.O."/>
            <person name="Fadel-Picheth C.M."/>
        </authorList>
    </citation>
    <scope>NUCLEOTIDE SEQUENCE [LARGE SCALE GENOMIC DNA]</scope>
    <source>
        <strain evidence="11 13">1999lcr</strain>
    </source>
</reference>
<dbReference type="GO" id="GO:0005886">
    <property type="term" value="C:plasma membrane"/>
    <property type="evidence" value="ECO:0007669"/>
    <property type="project" value="UniProtKB-SubCell"/>
</dbReference>
<keyword evidence="14" id="KW-1185">Reference proteome</keyword>
<dbReference type="Gene3D" id="1.10.3720.10">
    <property type="entry name" value="MetI-like"/>
    <property type="match status" value="1"/>
</dbReference>
<evidence type="ECO:0000313" key="13">
    <source>
        <dbReference type="Proteomes" id="UP000078435"/>
    </source>
</evidence>
<dbReference type="Proteomes" id="UP001491613">
    <property type="component" value="Unassembled WGS sequence"/>
</dbReference>
<dbReference type="InterPro" id="IPR050366">
    <property type="entry name" value="BP-dependent_transpt_permease"/>
</dbReference>
<dbReference type="PANTHER" id="PTHR43386:SF5">
    <property type="entry name" value="PUTRESCINE EXPORT SYSTEM PERMEASE PROTEIN SAPC"/>
    <property type="match status" value="1"/>
</dbReference>
<evidence type="ECO:0000259" key="10">
    <source>
        <dbReference type="PROSITE" id="PS50928"/>
    </source>
</evidence>
<evidence type="ECO:0000256" key="2">
    <source>
        <dbReference type="ARBA" id="ARBA00022448"/>
    </source>
</evidence>
<feature type="transmembrane region" description="Helical" evidence="9">
    <location>
        <begin position="262"/>
        <end position="284"/>
    </location>
</feature>
<dbReference type="RefSeq" id="WP_042029244.1">
    <property type="nucleotide sequence ID" value="NZ_AP027939.1"/>
</dbReference>
<comment type="similarity">
    <text evidence="8">Belongs to the binding-protein-dependent transport system permease family. OppBC subfamily.</text>
</comment>
<organism evidence="11 13">
    <name type="scientific">Aeromonas enteropelogenes</name>
    <name type="common">Aeromonas trota</name>
    <dbReference type="NCBI Taxonomy" id="29489"/>
    <lineage>
        <taxon>Bacteria</taxon>
        <taxon>Pseudomonadati</taxon>
        <taxon>Pseudomonadota</taxon>
        <taxon>Gammaproteobacteria</taxon>
        <taxon>Aeromonadales</taxon>
        <taxon>Aeromonadaceae</taxon>
        <taxon>Aeromonas</taxon>
    </lineage>
</organism>
<feature type="transmembrane region" description="Helical" evidence="9">
    <location>
        <begin position="100"/>
        <end position="123"/>
    </location>
</feature>
<evidence type="ECO:0000256" key="9">
    <source>
        <dbReference type="RuleBase" id="RU363032"/>
    </source>
</evidence>
<keyword evidence="6 9" id="KW-1133">Transmembrane helix</keyword>
<keyword evidence="2 9" id="KW-0813">Transport</keyword>
<dbReference type="PROSITE" id="PS50928">
    <property type="entry name" value="ABC_TM1"/>
    <property type="match status" value="1"/>
</dbReference>
<dbReference type="AlphaFoldDB" id="A0A175VL84"/>
<dbReference type="InterPro" id="IPR035906">
    <property type="entry name" value="MetI-like_sf"/>
</dbReference>
<feature type="transmembrane region" description="Helical" evidence="9">
    <location>
        <begin position="225"/>
        <end position="242"/>
    </location>
</feature>
<evidence type="ECO:0000256" key="6">
    <source>
        <dbReference type="ARBA" id="ARBA00022989"/>
    </source>
</evidence>
<dbReference type="STRING" id="29489.VL01_12235"/>
<evidence type="ECO:0000313" key="11">
    <source>
        <dbReference type="EMBL" id="KXU81217.1"/>
    </source>
</evidence>
<dbReference type="PANTHER" id="PTHR43386">
    <property type="entry name" value="OLIGOPEPTIDE TRANSPORT SYSTEM PERMEASE PROTEIN APPC"/>
    <property type="match status" value="1"/>
</dbReference>
<dbReference type="EMBL" id="JAZDDP010000002">
    <property type="protein sequence ID" value="MEL3919222.1"/>
    <property type="molecule type" value="Genomic_DNA"/>
</dbReference>
<evidence type="ECO:0000313" key="12">
    <source>
        <dbReference type="EMBL" id="MEL3919222.1"/>
    </source>
</evidence>
<name>A0A175VL84_AEREN</name>
<evidence type="ECO:0000256" key="7">
    <source>
        <dbReference type="ARBA" id="ARBA00023136"/>
    </source>
</evidence>
<dbReference type="Pfam" id="PF12911">
    <property type="entry name" value="OppC_N"/>
    <property type="match status" value="1"/>
</dbReference>
<proteinExistence type="inferred from homology"/>
<reference evidence="12 14" key="2">
    <citation type="submission" date="2024-01" db="EMBL/GenBank/DDBJ databases">
        <title>Horizontal gene transfer in Aeromonas trota.</title>
        <authorList>
            <person name="Otero Olarra J.E."/>
            <person name="Perez Valdespino A."/>
        </authorList>
    </citation>
    <scope>NUCLEOTIDE SEQUENCE [LARGE SCALE GENOMIC DNA]</scope>
    <source>
        <strain evidence="12 14">9.1</strain>
    </source>
</reference>
<evidence type="ECO:0000256" key="8">
    <source>
        <dbReference type="ARBA" id="ARBA00024202"/>
    </source>
</evidence>
<dbReference type="Pfam" id="PF00528">
    <property type="entry name" value="BPD_transp_1"/>
    <property type="match status" value="1"/>
</dbReference>
<evidence type="ECO:0000256" key="1">
    <source>
        <dbReference type="ARBA" id="ARBA00004429"/>
    </source>
</evidence>
<dbReference type="CDD" id="cd06261">
    <property type="entry name" value="TM_PBP2"/>
    <property type="match status" value="1"/>
</dbReference>
<dbReference type="GO" id="GO:0055085">
    <property type="term" value="P:transmembrane transport"/>
    <property type="evidence" value="ECO:0007669"/>
    <property type="project" value="InterPro"/>
</dbReference>
<comment type="subcellular location">
    <subcellularLocation>
        <location evidence="1">Cell inner membrane</location>
        <topology evidence="1">Multi-pass membrane protein</topology>
    </subcellularLocation>
    <subcellularLocation>
        <location evidence="9">Cell membrane</location>
        <topology evidence="9">Multi-pass membrane protein</topology>
    </subcellularLocation>
</comment>
<sequence>MQDKSNIYPELKILSPMEQTWAAYRRNPLAMAGLWCFLLLIAITLFGPLLVPYGIDEQHPTHLLLAPSWSNNGNIDYFLGTDDLGRDMLSRLVVGARLTFGYALVVVVIALVVGSAIGILGGMSKGLKSSVLHHLLDTLLSIPSLLLAILVVAILGPGLFNTLIAITLALIPPFIRATYNAVHAEMQKEYITASRLDGSPPFRIMRLAILPNIVETLVTQTTRTLSAAILDISAVGFLGLGAQSPQPEWGAMLGDSGDLIYLAPWTVTLPGIAILFSVLVTNLVGEGIREALKEGND</sequence>
<evidence type="ECO:0000256" key="5">
    <source>
        <dbReference type="ARBA" id="ARBA00022692"/>
    </source>
</evidence>
<keyword evidence="7 9" id="KW-0472">Membrane</keyword>